<protein>
    <submittedName>
        <fullName evidence="2">Glycosyltransferase family A protein</fullName>
        <ecNumber evidence="2">2.4.-.-</ecNumber>
    </submittedName>
</protein>
<dbReference type="SUPFAM" id="SSF53448">
    <property type="entry name" value="Nucleotide-diphospho-sugar transferases"/>
    <property type="match status" value="1"/>
</dbReference>
<feature type="domain" description="Glycosyltransferase 2-like" evidence="1">
    <location>
        <begin position="7"/>
        <end position="98"/>
    </location>
</feature>
<keyword evidence="2" id="KW-0328">Glycosyltransferase</keyword>
<dbReference type="RefSeq" id="WP_309655830.1">
    <property type="nucleotide sequence ID" value="NZ_JARWAN010000010.1"/>
</dbReference>
<dbReference type="Pfam" id="PF00535">
    <property type="entry name" value="Glycos_transf_2"/>
    <property type="match status" value="1"/>
</dbReference>
<sequence>MTLIFFVFSYNRGPHLKNCVESLENCAPDHQVIVYDDASNDPETQKILNEIEKCHEVRRRDDKESENQHGALYTNMQRALNSVDGDELICFLQDDTQLVRRIDAEDIRLMENYFEKFPTAGFLAPVFQKAITRQRTLERFVYYPERDVFVCEHRSRKQVAGVYYSDISITRSDRLRNANWQFISGEFENEQQAKTHFLEMGYLHAPFAMWLPNPPAYRNKKKSFTFQLAEIINKAGFYPFHIMDNETIRKLRQRPKSQVPIAEGYLIVADKTLKSPWIYDPLRRYRLLRKLDKIEALLRRYRR</sequence>
<keyword evidence="2" id="KW-0808">Transferase</keyword>
<keyword evidence="3" id="KW-1185">Reference proteome</keyword>
<name>A0ABU1H3P7_9GAMM</name>
<dbReference type="InterPro" id="IPR029044">
    <property type="entry name" value="Nucleotide-diphossugar_trans"/>
</dbReference>
<evidence type="ECO:0000313" key="3">
    <source>
        <dbReference type="Proteomes" id="UP001254564"/>
    </source>
</evidence>
<organism evidence="2 3">
    <name type="scientific">Vreelandella vilamensis</name>
    <dbReference type="NCBI Taxonomy" id="531309"/>
    <lineage>
        <taxon>Bacteria</taxon>
        <taxon>Pseudomonadati</taxon>
        <taxon>Pseudomonadota</taxon>
        <taxon>Gammaproteobacteria</taxon>
        <taxon>Oceanospirillales</taxon>
        <taxon>Halomonadaceae</taxon>
        <taxon>Vreelandella</taxon>
    </lineage>
</organism>
<evidence type="ECO:0000259" key="1">
    <source>
        <dbReference type="Pfam" id="PF00535"/>
    </source>
</evidence>
<dbReference type="EC" id="2.4.-.-" evidence="2"/>
<evidence type="ECO:0000313" key="2">
    <source>
        <dbReference type="EMBL" id="MDR5898920.1"/>
    </source>
</evidence>
<proteinExistence type="predicted"/>
<comment type="caution">
    <text evidence="2">The sequence shown here is derived from an EMBL/GenBank/DDBJ whole genome shotgun (WGS) entry which is preliminary data.</text>
</comment>
<dbReference type="Gene3D" id="3.90.550.10">
    <property type="entry name" value="Spore Coat Polysaccharide Biosynthesis Protein SpsA, Chain A"/>
    <property type="match status" value="1"/>
</dbReference>
<dbReference type="GO" id="GO:0016757">
    <property type="term" value="F:glycosyltransferase activity"/>
    <property type="evidence" value="ECO:0007669"/>
    <property type="project" value="UniProtKB-KW"/>
</dbReference>
<dbReference type="EMBL" id="JARWAN010000010">
    <property type="protein sequence ID" value="MDR5898920.1"/>
    <property type="molecule type" value="Genomic_DNA"/>
</dbReference>
<reference evidence="2 3" key="1">
    <citation type="submission" date="2023-04" db="EMBL/GenBank/DDBJ databases">
        <title>A long-awaited taxogenomic arrangement of the family Halomonadaceae.</title>
        <authorList>
            <person name="De La Haba R."/>
            <person name="Chuvochina M."/>
            <person name="Wittouck S."/>
            <person name="Arahal D.R."/>
            <person name="Sanchez-Porro C."/>
            <person name="Hugenholtz P."/>
            <person name="Ventosa A."/>
        </authorList>
    </citation>
    <scope>NUCLEOTIDE SEQUENCE [LARGE SCALE GENOMIC DNA]</scope>
    <source>
        <strain evidence="2 3">DSM 21020</strain>
    </source>
</reference>
<gene>
    <name evidence="2" type="ORF">QC823_07945</name>
</gene>
<dbReference type="Proteomes" id="UP001254564">
    <property type="component" value="Unassembled WGS sequence"/>
</dbReference>
<accession>A0ABU1H3P7</accession>
<dbReference type="CDD" id="cd00761">
    <property type="entry name" value="Glyco_tranf_GTA_type"/>
    <property type="match status" value="1"/>
</dbReference>
<dbReference type="InterPro" id="IPR001173">
    <property type="entry name" value="Glyco_trans_2-like"/>
</dbReference>